<comment type="caution">
    <text evidence="2">The sequence shown here is derived from an EMBL/GenBank/DDBJ whole genome shotgun (WGS) entry which is preliminary data.</text>
</comment>
<protein>
    <submittedName>
        <fullName evidence="2">Uncharacterized protein</fullName>
    </submittedName>
</protein>
<name>A0A9P5CMQ3_CRYP1</name>
<gene>
    <name evidence="2" type="ORF">M406DRAFT_356523</name>
</gene>
<proteinExistence type="predicted"/>
<keyword evidence="3" id="KW-1185">Reference proteome</keyword>
<dbReference type="RefSeq" id="XP_040775319.1">
    <property type="nucleotide sequence ID" value="XM_040923467.1"/>
</dbReference>
<dbReference type="GeneID" id="63840596"/>
<dbReference type="Proteomes" id="UP000803844">
    <property type="component" value="Unassembled WGS sequence"/>
</dbReference>
<organism evidence="2 3">
    <name type="scientific">Cryphonectria parasitica (strain ATCC 38755 / EP155)</name>
    <dbReference type="NCBI Taxonomy" id="660469"/>
    <lineage>
        <taxon>Eukaryota</taxon>
        <taxon>Fungi</taxon>
        <taxon>Dikarya</taxon>
        <taxon>Ascomycota</taxon>
        <taxon>Pezizomycotina</taxon>
        <taxon>Sordariomycetes</taxon>
        <taxon>Sordariomycetidae</taxon>
        <taxon>Diaporthales</taxon>
        <taxon>Cryphonectriaceae</taxon>
        <taxon>Cryphonectria-Endothia species complex</taxon>
        <taxon>Cryphonectria</taxon>
    </lineage>
</organism>
<evidence type="ECO:0000313" key="3">
    <source>
        <dbReference type="Proteomes" id="UP000803844"/>
    </source>
</evidence>
<evidence type="ECO:0000256" key="1">
    <source>
        <dbReference type="SAM" id="MobiDB-lite"/>
    </source>
</evidence>
<feature type="region of interest" description="Disordered" evidence="1">
    <location>
        <begin position="16"/>
        <end position="51"/>
    </location>
</feature>
<evidence type="ECO:0000313" key="2">
    <source>
        <dbReference type="EMBL" id="KAF3764358.1"/>
    </source>
</evidence>
<reference evidence="2" key="1">
    <citation type="journal article" date="2020" name="Phytopathology">
        <title>Genome sequence of the chestnut blight fungus Cryphonectria parasitica EP155: A fundamental resource for an archetypical invasive plant pathogen.</title>
        <authorList>
            <person name="Crouch J.A."/>
            <person name="Dawe A."/>
            <person name="Aerts A."/>
            <person name="Barry K."/>
            <person name="Churchill A.C.L."/>
            <person name="Grimwood J."/>
            <person name="Hillman B."/>
            <person name="Milgroom M.G."/>
            <person name="Pangilinan J."/>
            <person name="Smith M."/>
            <person name="Salamov A."/>
            <person name="Schmutz J."/>
            <person name="Yadav J."/>
            <person name="Grigoriev I.V."/>
            <person name="Nuss D."/>
        </authorList>
    </citation>
    <scope>NUCLEOTIDE SEQUENCE</scope>
    <source>
        <strain evidence="2">EP155</strain>
    </source>
</reference>
<dbReference type="AlphaFoldDB" id="A0A9P5CMQ3"/>
<dbReference type="EMBL" id="MU032348">
    <property type="protein sequence ID" value="KAF3764358.1"/>
    <property type="molecule type" value="Genomic_DNA"/>
</dbReference>
<accession>A0A9P5CMQ3</accession>
<sequence length="99" mass="10284">MEVSAASKSAALLNSSGQHAIGARGEEDGAAIVTGRTGRDPREGGGGLRGRVRDGSIVAYGEQRGIRVVVARSSRRATVAAMNFGACPRTKAIYIRSVR</sequence>